<proteinExistence type="predicted"/>
<reference evidence="2" key="1">
    <citation type="submission" date="2022-11" db="UniProtKB">
        <authorList>
            <consortium name="WormBaseParasite"/>
        </authorList>
    </citation>
    <scope>IDENTIFICATION</scope>
</reference>
<dbReference type="WBParaSite" id="PS1159_v2.g5565.t1">
    <property type="protein sequence ID" value="PS1159_v2.g5565.t1"/>
    <property type="gene ID" value="PS1159_v2.g5565"/>
</dbReference>
<organism evidence="1 2">
    <name type="scientific">Panagrolaimus sp. PS1159</name>
    <dbReference type="NCBI Taxonomy" id="55785"/>
    <lineage>
        <taxon>Eukaryota</taxon>
        <taxon>Metazoa</taxon>
        <taxon>Ecdysozoa</taxon>
        <taxon>Nematoda</taxon>
        <taxon>Chromadorea</taxon>
        <taxon>Rhabditida</taxon>
        <taxon>Tylenchina</taxon>
        <taxon>Panagrolaimomorpha</taxon>
        <taxon>Panagrolaimoidea</taxon>
        <taxon>Panagrolaimidae</taxon>
        <taxon>Panagrolaimus</taxon>
    </lineage>
</organism>
<accession>A0AC35GIG8</accession>
<dbReference type="Proteomes" id="UP000887580">
    <property type="component" value="Unplaced"/>
</dbReference>
<sequence>MGNNSSSCSSIRYRTNSISGIFSTSDDSSNDKILDYYQKVILCASWKHMSTKASHGSCGKTVLKRFSLKDSAIKTVFQKFSVIENIFYLQEKGHIAKTSSTSTSTEYCNSFEQHSKIFLDFLQFLMENLDNSKAISEKCEEIGKFHRKFKIFGLKTEHWDLFGESITETVREYQGWRKHRQAVMATNILVSFVIDRIRSGFLQRTEIPSWVKTPHPTFDTETDYAISRKNQKVMDQQKCHDESCH</sequence>
<evidence type="ECO:0000313" key="1">
    <source>
        <dbReference type="Proteomes" id="UP000887580"/>
    </source>
</evidence>
<protein>
    <submittedName>
        <fullName evidence="2">Globin family profile domain-containing protein</fullName>
    </submittedName>
</protein>
<name>A0AC35GIG8_9BILA</name>
<evidence type="ECO:0000313" key="2">
    <source>
        <dbReference type="WBParaSite" id="PS1159_v2.g5565.t1"/>
    </source>
</evidence>